<dbReference type="RefSeq" id="WP_055266133.1">
    <property type="nucleotide sequence ID" value="NZ_CABIXQ010000012.1"/>
</dbReference>
<sequence length="313" mass="35857">MEENKMKYYYKVYGLNIESEIKIQELVILNDENKANIDVTIYIDKMPESINTAKNQGILEGFRKNEMWFYIKGIATYYIRNGQEIVVEPYRDIEDHYIKTYILGSAFGLLLIQKNIVAIHGGAVVFNDKAIICTGDTGAGKSTLTSALRLNGAKLVADDVSAIDIKDEIMVYPAYPQQKLCGDAVRKLGYDTGNFIRIDEGRDKYAIPSKSDFINKPIKLSAIFEIMVGDVEDVEIKELRGSEKMNTIMKNIYRGYVNQLAGLDREYLKKCLKVTKDINVYRMIRPKDKFIVNEQIEIIKEKLFKEYSKCISL</sequence>
<dbReference type="OrthoDB" id="5430844at2"/>
<name>A0A174GYW1_9CLOT</name>
<organism evidence="1 2">
    <name type="scientific">Clostridium disporicum</name>
    <dbReference type="NCBI Taxonomy" id="84024"/>
    <lineage>
        <taxon>Bacteria</taxon>
        <taxon>Bacillati</taxon>
        <taxon>Bacillota</taxon>
        <taxon>Clostridia</taxon>
        <taxon>Eubacteriales</taxon>
        <taxon>Clostridiaceae</taxon>
        <taxon>Clostridium</taxon>
    </lineage>
</organism>
<proteinExistence type="predicted"/>
<dbReference type="Gene3D" id="3.40.50.300">
    <property type="entry name" value="P-loop containing nucleotide triphosphate hydrolases"/>
    <property type="match status" value="1"/>
</dbReference>
<gene>
    <name evidence="1" type="ORF">ERS852471_01985</name>
</gene>
<protein>
    <recommendedName>
        <fullName evidence="3">HPr kinase</fullName>
    </recommendedName>
</protein>
<evidence type="ECO:0008006" key="3">
    <source>
        <dbReference type="Google" id="ProtNLM"/>
    </source>
</evidence>
<dbReference type="InterPro" id="IPR027417">
    <property type="entry name" value="P-loop_NTPase"/>
</dbReference>
<reference evidence="1 2" key="1">
    <citation type="submission" date="2015-09" db="EMBL/GenBank/DDBJ databases">
        <authorList>
            <consortium name="Pathogen Informatics"/>
        </authorList>
    </citation>
    <scope>NUCLEOTIDE SEQUENCE [LARGE SCALE GENOMIC DNA]</scope>
    <source>
        <strain evidence="1 2">2789STDY5834856</strain>
    </source>
</reference>
<accession>A0A174GYW1</accession>
<dbReference type="SUPFAM" id="SSF53795">
    <property type="entry name" value="PEP carboxykinase-like"/>
    <property type="match status" value="1"/>
</dbReference>
<evidence type="ECO:0000313" key="2">
    <source>
        <dbReference type="Proteomes" id="UP000095594"/>
    </source>
</evidence>
<dbReference type="Proteomes" id="UP000095594">
    <property type="component" value="Unassembled WGS sequence"/>
</dbReference>
<dbReference type="EMBL" id="CYZX01000012">
    <property type="protein sequence ID" value="CUO65695.1"/>
    <property type="molecule type" value="Genomic_DNA"/>
</dbReference>
<evidence type="ECO:0000313" key="1">
    <source>
        <dbReference type="EMBL" id="CUO65695.1"/>
    </source>
</evidence>
<dbReference type="AlphaFoldDB" id="A0A174GYW1"/>